<dbReference type="GO" id="GO:0016787">
    <property type="term" value="F:hydrolase activity"/>
    <property type="evidence" value="ECO:0007669"/>
    <property type="project" value="UniProtKB-KW"/>
</dbReference>
<keyword evidence="7" id="KW-1185">Reference proteome</keyword>
<reference evidence="6" key="1">
    <citation type="submission" date="2022-11" db="EMBL/GenBank/DDBJ databases">
        <authorList>
            <person name="Petersen C."/>
        </authorList>
    </citation>
    <scope>NUCLEOTIDE SEQUENCE</scope>
    <source>
        <strain evidence="6">IBT 23319</strain>
    </source>
</reference>
<dbReference type="PANTHER" id="PTHR42978:SF5">
    <property type="entry name" value="METALLO-BETA-LACTAMASE DOMAIN-CONTAINING PROTEIN"/>
    <property type="match status" value="1"/>
</dbReference>
<evidence type="ECO:0000256" key="2">
    <source>
        <dbReference type="ARBA" id="ARBA00022723"/>
    </source>
</evidence>
<dbReference type="AlphaFoldDB" id="A0A9W9THA4"/>
<evidence type="ECO:0000259" key="5">
    <source>
        <dbReference type="SMART" id="SM00849"/>
    </source>
</evidence>
<evidence type="ECO:0000313" key="6">
    <source>
        <dbReference type="EMBL" id="KAJ5221405.1"/>
    </source>
</evidence>
<dbReference type="InterPro" id="IPR036866">
    <property type="entry name" value="RibonucZ/Hydroxyglut_hydro"/>
</dbReference>
<name>A0A9W9THA4_PENCI</name>
<protein>
    <recommendedName>
        <fullName evidence="5">Metallo-beta-lactamase domain-containing protein</fullName>
    </recommendedName>
</protein>
<dbReference type="PANTHER" id="PTHR42978">
    <property type="entry name" value="QUORUM-QUENCHING LACTONASE YTNP-RELATED-RELATED"/>
    <property type="match status" value="1"/>
</dbReference>
<dbReference type="Gene3D" id="3.60.15.10">
    <property type="entry name" value="Ribonuclease Z/Hydroxyacylglutathione hydrolase-like"/>
    <property type="match status" value="1"/>
</dbReference>
<dbReference type="InterPro" id="IPR001279">
    <property type="entry name" value="Metallo-B-lactamas"/>
</dbReference>
<keyword evidence="2" id="KW-0479">Metal-binding</keyword>
<keyword evidence="4" id="KW-0862">Zinc</keyword>
<proteinExistence type="inferred from homology"/>
<gene>
    <name evidence="6" type="ORF">N7469_010292</name>
</gene>
<evidence type="ECO:0000313" key="7">
    <source>
        <dbReference type="Proteomes" id="UP001147733"/>
    </source>
</evidence>
<keyword evidence="3" id="KW-0378">Hydrolase</keyword>
<dbReference type="EMBL" id="JAPQKT010000009">
    <property type="protein sequence ID" value="KAJ5221405.1"/>
    <property type="molecule type" value="Genomic_DNA"/>
</dbReference>
<sequence length="369" mass="40863">MVTPRVVRPLVEIPKSQNTVEVYIINTTSFMSGFPASSFVEPLVPGLETMNVGSYAYLIKHPGSNTKYNTIMFDLGVRRDWENSPEAFVTGIKESGCHISVEKDVATILRENGQDLGEVGAIVWSHWHFDHAGDPQTFPTTTDLIVGPGFKEYIMPGYPADRTSHVDARAWRDRELHEIDFTTAAGPQRLDIGGFQAYDFHGDGSFYLLSSPGHAVGHMSALARTTADPPSFIFLGGDIAHHCGEFRPTPYTPLPDMISPNPFGRGASACPGSFFLVIHPKMDPEKPFFDPVSGDGWHHDAPEAMKSIQKLMQMDAYDNIFPIMAHDMSLGDVVDLYPDSANAWMVKGWKEKSRWGFLNSFKPAGEPEL</sequence>
<dbReference type="OrthoDB" id="10250730at2759"/>
<comment type="caution">
    <text evidence="6">The sequence shown here is derived from an EMBL/GenBank/DDBJ whole genome shotgun (WGS) entry which is preliminary data.</text>
</comment>
<evidence type="ECO:0000256" key="1">
    <source>
        <dbReference type="ARBA" id="ARBA00007749"/>
    </source>
</evidence>
<evidence type="ECO:0000256" key="4">
    <source>
        <dbReference type="ARBA" id="ARBA00022833"/>
    </source>
</evidence>
<dbReference type="SUPFAM" id="SSF56281">
    <property type="entry name" value="Metallo-hydrolase/oxidoreductase"/>
    <property type="match status" value="1"/>
</dbReference>
<dbReference type="Proteomes" id="UP001147733">
    <property type="component" value="Unassembled WGS sequence"/>
</dbReference>
<dbReference type="Pfam" id="PF00753">
    <property type="entry name" value="Lactamase_B"/>
    <property type="match status" value="1"/>
</dbReference>
<dbReference type="RefSeq" id="XP_056496328.1">
    <property type="nucleotide sequence ID" value="XM_056649197.1"/>
</dbReference>
<accession>A0A9W9THA4</accession>
<dbReference type="SMART" id="SM00849">
    <property type="entry name" value="Lactamase_B"/>
    <property type="match status" value="1"/>
</dbReference>
<dbReference type="InterPro" id="IPR051013">
    <property type="entry name" value="MBL_superfamily_lactonases"/>
</dbReference>
<comment type="similarity">
    <text evidence="1">Belongs to the metallo-beta-lactamase superfamily.</text>
</comment>
<feature type="domain" description="Metallo-beta-lactamase" evidence="5">
    <location>
        <begin position="53"/>
        <end position="278"/>
    </location>
</feature>
<evidence type="ECO:0000256" key="3">
    <source>
        <dbReference type="ARBA" id="ARBA00022801"/>
    </source>
</evidence>
<dbReference type="CDD" id="cd07730">
    <property type="entry name" value="metallo-hydrolase-like_MBL-fold"/>
    <property type="match status" value="1"/>
</dbReference>
<dbReference type="GeneID" id="81388364"/>
<dbReference type="GO" id="GO:0046872">
    <property type="term" value="F:metal ion binding"/>
    <property type="evidence" value="ECO:0007669"/>
    <property type="project" value="UniProtKB-KW"/>
</dbReference>
<reference evidence="6" key="2">
    <citation type="journal article" date="2023" name="IMA Fungus">
        <title>Comparative genomic study of the Penicillium genus elucidates a diverse pangenome and 15 lateral gene transfer events.</title>
        <authorList>
            <person name="Petersen C."/>
            <person name="Sorensen T."/>
            <person name="Nielsen M.R."/>
            <person name="Sondergaard T.E."/>
            <person name="Sorensen J.L."/>
            <person name="Fitzpatrick D.A."/>
            <person name="Frisvad J.C."/>
            <person name="Nielsen K.L."/>
        </authorList>
    </citation>
    <scope>NUCLEOTIDE SEQUENCE</scope>
    <source>
        <strain evidence="6">IBT 23319</strain>
    </source>
</reference>
<organism evidence="6 7">
    <name type="scientific">Penicillium citrinum</name>
    <dbReference type="NCBI Taxonomy" id="5077"/>
    <lineage>
        <taxon>Eukaryota</taxon>
        <taxon>Fungi</taxon>
        <taxon>Dikarya</taxon>
        <taxon>Ascomycota</taxon>
        <taxon>Pezizomycotina</taxon>
        <taxon>Eurotiomycetes</taxon>
        <taxon>Eurotiomycetidae</taxon>
        <taxon>Eurotiales</taxon>
        <taxon>Aspergillaceae</taxon>
        <taxon>Penicillium</taxon>
    </lineage>
</organism>